<dbReference type="EMBL" id="HBGA01036515">
    <property type="protein sequence ID" value="CAD9002224.1"/>
    <property type="molecule type" value="Transcribed_RNA"/>
</dbReference>
<accession>A0A7S1I636</accession>
<sequence length="121" mass="13187">MEPLEQAAFAELSGIQDSVSDAESDTEVVVVPEDAAPAAEGGDSGEQEVDFDSIELEELEARITEAEKSIEVEEEEARQDEEGNGPPAKKHKLSEEVAKKRTIKDNQGQSSPFLLCNNDRQ</sequence>
<protein>
    <submittedName>
        <fullName evidence="2">Uncharacterized protein</fullName>
    </submittedName>
</protein>
<feature type="compositionally biased region" description="Acidic residues" evidence="1">
    <location>
        <begin position="72"/>
        <end position="83"/>
    </location>
</feature>
<dbReference type="AlphaFoldDB" id="A0A7S1I636"/>
<evidence type="ECO:0000313" key="2">
    <source>
        <dbReference type="EMBL" id="CAD9002224.1"/>
    </source>
</evidence>
<organism evidence="2">
    <name type="scientific">Eutreptiella gymnastica</name>
    <dbReference type="NCBI Taxonomy" id="73025"/>
    <lineage>
        <taxon>Eukaryota</taxon>
        <taxon>Discoba</taxon>
        <taxon>Euglenozoa</taxon>
        <taxon>Euglenida</taxon>
        <taxon>Spirocuta</taxon>
        <taxon>Euglenophyceae</taxon>
        <taxon>Eutreptiales</taxon>
        <taxon>Eutreptiaceae</taxon>
        <taxon>Eutreptiella</taxon>
    </lineage>
</organism>
<name>A0A7S1I636_9EUGL</name>
<feature type="region of interest" description="Disordered" evidence="1">
    <location>
        <begin position="1"/>
        <end position="50"/>
    </location>
</feature>
<evidence type="ECO:0000256" key="1">
    <source>
        <dbReference type="SAM" id="MobiDB-lite"/>
    </source>
</evidence>
<gene>
    <name evidence="2" type="ORF">EGYM00392_LOCUS13307</name>
</gene>
<reference evidence="2" key="1">
    <citation type="submission" date="2021-01" db="EMBL/GenBank/DDBJ databases">
        <authorList>
            <person name="Corre E."/>
            <person name="Pelletier E."/>
            <person name="Niang G."/>
            <person name="Scheremetjew M."/>
            <person name="Finn R."/>
            <person name="Kale V."/>
            <person name="Holt S."/>
            <person name="Cochrane G."/>
            <person name="Meng A."/>
            <person name="Brown T."/>
            <person name="Cohen L."/>
        </authorList>
    </citation>
    <scope>NUCLEOTIDE SEQUENCE</scope>
    <source>
        <strain evidence="2">NIES-381</strain>
    </source>
</reference>
<feature type="region of interest" description="Disordered" evidence="1">
    <location>
        <begin position="67"/>
        <end position="121"/>
    </location>
</feature>
<proteinExistence type="predicted"/>
<feature type="compositionally biased region" description="Low complexity" evidence="1">
    <location>
        <begin position="28"/>
        <end position="41"/>
    </location>
</feature>